<evidence type="ECO:0000256" key="4">
    <source>
        <dbReference type="ARBA" id="ARBA00022679"/>
    </source>
</evidence>
<keyword evidence="5" id="KW-0547">Nucleotide-binding</keyword>
<gene>
    <name evidence="10" type="ORF">KK137_07615</name>
</gene>
<sequence length="501" mass="54626">MATPAHWVGMDLAEITASIPALICSYDAGHNCRFVNSQFEEWFGRAPDDFIGMHMREILGDDEYVRLTPFLAQVAAGEQVAFDARSRHRDGTMRDLSVRYVPQSDDAGYNGFLAFIFETASHQHRFHSVFDGSPVAYWEIDYTLRKNRQVGGSVREILPSLRLVDLNRAAELLFQMNRADAIGCGIADLWPASSEPDFQTLVDAARAGDERFEVETRLLRKDGTPLDVLLNCVFPQSSDIRSTITLAIIDLTERKARAAAVETLQNELAHASRVAMLGELAASIAHEVNQPLGAIVNNGSAALRWLNRSEPALDEVRQSLELLVGEANRASEIIVRMRALASRGSLERKPVDPAQLLRDVRAIVSQQVRSLGSSLALETPDIGRQLSADRVQMQQVLVNLVINAAQAMAGQAGHREIRLQAAEAADGVVFVVEDTGPGIPDDKVSTVFDAFYTTKATGMGIGLSVSKTIVEAHGGAITAEARSPHGARFTVRLPYAGDADT</sequence>
<dbReference type="PRINTS" id="PR00344">
    <property type="entry name" value="BCTRLSENSOR"/>
</dbReference>
<dbReference type="SUPFAM" id="SSF55785">
    <property type="entry name" value="PYP-like sensor domain (PAS domain)"/>
    <property type="match status" value="2"/>
</dbReference>
<dbReference type="Pfam" id="PF00512">
    <property type="entry name" value="HisKA"/>
    <property type="match status" value="1"/>
</dbReference>
<proteinExistence type="predicted"/>
<dbReference type="PROSITE" id="PS50109">
    <property type="entry name" value="HIS_KIN"/>
    <property type="match status" value="1"/>
</dbReference>
<dbReference type="Gene3D" id="3.30.450.20">
    <property type="entry name" value="PAS domain"/>
    <property type="match status" value="2"/>
</dbReference>
<evidence type="ECO:0000313" key="11">
    <source>
        <dbReference type="Proteomes" id="UP000811255"/>
    </source>
</evidence>
<dbReference type="InterPro" id="IPR036890">
    <property type="entry name" value="HATPase_C_sf"/>
</dbReference>
<evidence type="ECO:0000313" key="10">
    <source>
        <dbReference type="EMBL" id="MBT2134194.1"/>
    </source>
</evidence>
<keyword evidence="4" id="KW-0808">Transferase</keyword>
<dbReference type="InterPro" id="IPR003661">
    <property type="entry name" value="HisK_dim/P_dom"/>
</dbReference>
<dbReference type="SUPFAM" id="SSF55874">
    <property type="entry name" value="ATPase domain of HSP90 chaperone/DNA topoisomerase II/histidine kinase"/>
    <property type="match status" value="1"/>
</dbReference>
<protein>
    <recommendedName>
        <fullName evidence="2">histidine kinase</fullName>
        <ecNumber evidence="2">2.7.13.3</ecNumber>
    </recommendedName>
</protein>
<dbReference type="Proteomes" id="UP000811255">
    <property type="component" value="Unassembled WGS sequence"/>
</dbReference>
<dbReference type="InterPro" id="IPR013656">
    <property type="entry name" value="PAS_4"/>
</dbReference>
<dbReference type="Gene3D" id="1.10.287.130">
    <property type="match status" value="1"/>
</dbReference>
<dbReference type="InterPro" id="IPR004358">
    <property type="entry name" value="Sig_transdc_His_kin-like_C"/>
</dbReference>
<dbReference type="SMART" id="SM00388">
    <property type="entry name" value="HisKA"/>
    <property type="match status" value="1"/>
</dbReference>
<organism evidence="10 11">
    <name type="scientific">Croceibacterium selenioxidans</name>
    <dbReference type="NCBI Taxonomy" id="2838833"/>
    <lineage>
        <taxon>Bacteria</taxon>
        <taxon>Pseudomonadati</taxon>
        <taxon>Pseudomonadota</taxon>
        <taxon>Alphaproteobacteria</taxon>
        <taxon>Sphingomonadales</taxon>
        <taxon>Erythrobacteraceae</taxon>
        <taxon>Croceibacterium</taxon>
    </lineage>
</organism>
<dbReference type="NCBIfam" id="TIGR00229">
    <property type="entry name" value="sensory_box"/>
    <property type="match status" value="2"/>
</dbReference>
<evidence type="ECO:0000256" key="8">
    <source>
        <dbReference type="ARBA" id="ARBA00023012"/>
    </source>
</evidence>
<evidence type="ECO:0000256" key="7">
    <source>
        <dbReference type="ARBA" id="ARBA00022840"/>
    </source>
</evidence>
<dbReference type="Pfam" id="PF02518">
    <property type="entry name" value="HATPase_c"/>
    <property type="match status" value="1"/>
</dbReference>
<dbReference type="InterPro" id="IPR005467">
    <property type="entry name" value="His_kinase_dom"/>
</dbReference>
<dbReference type="InterPro" id="IPR035965">
    <property type="entry name" value="PAS-like_dom_sf"/>
</dbReference>
<dbReference type="RefSeq" id="WP_214535537.1">
    <property type="nucleotide sequence ID" value="NZ_JAHFVK010000001.1"/>
</dbReference>
<dbReference type="InterPro" id="IPR036097">
    <property type="entry name" value="HisK_dim/P_sf"/>
</dbReference>
<dbReference type="SMART" id="SM00387">
    <property type="entry name" value="HATPase_c"/>
    <property type="match status" value="1"/>
</dbReference>
<reference evidence="10 11" key="1">
    <citation type="submission" date="2021-05" db="EMBL/GenBank/DDBJ databases">
        <title>Croceibacterium sp. LX-88 genome sequence.</title>
        <authorList>
            <person name="Luo X."/>
        </authorList>
    </citation>
    <scope>NUCLEOTIDE SEQUENCE [LARGE SCALE GENOMIC DNA]</scope>
    <source>
        <strain evidence="10 11">LX-88</strain>
    </source>
</reference>
<keyword evidence="11" id="KW-1185">Reference proteome</keyword>
<accession>A0ABS5W3E6</accession>
<dbReference type="EMBL" id="JAHFVK010000001">
    <property type="protein sequence ID" value="MBT2134194.1"/>
    <property type="molecule type" value="Genomic_DNA"/>
</dbReference>
<evidence type="ECO:0000256" key="6">
    <source>
        <dbReference type="ARBA" id="ARBA00022777"/>
    </source>
</evidence>
<dbReference type="SMART" id="SM00091">
    <property type="entry name" value="PAS"/>
    <property type="match status" value="2"/>
</dbReference>
<dbReference type="Gene3D" id="3.30.565.10">
    <property type="entry name" value="Histidine kinase-like ATPase, C-terminal domain"/>
    <property type="match status" value="1"/>
</dbReference>
<keyword evidence="3" id="KW-0597">Phosphoprotein</keyword>
<dbReference type="CDD" id="cd00082">
    <property type="entry name" value="HisKA"/>
    <property type="match status" value="1"/>
</dbReference>
<dbReference type="InterPro" id="IPR000014">
    <property type="entry name" value="PAS"/>
</dbReference>
<evidence type="ECO:0000256" key="5">
    <source>
        <dbReference type="ARBA" id="ARBA00022741"/>
    </source>
</evidence>
<keyword evidence="8" id="KW-0902">Two-component regulatory system</keyword>
<keyword evidence="6" id="KW-0418">Kinase</keyword>
<comment type="catalytic activity">
    <reaction evidence="1">
        <text>ATP + protein L-histidine = ADP + protein N-phospho-L-histidine.</text>
        <dbReference type="EC" id="2.7.13.3"/>
    </reaction>
</comment>
<dbReference type="PANTHER" id="PTHR43065:SF10">
    <property type="entry name" value="PEROXIDE STRESS-ACTIVATED HISTIDINE KINASE MAK3"/>
    <property type="match status" value="1"/>
</dbReference>
<keyword evidence="7" id="KW-0067">ATP-binding</keyword>
<dbReference type="PANTHER" id="PTHR43065">
    <property type="entry name" value="SENSOR HISTIDINE KINASE"/>
    <property type="match status" value="1"/>
</dbReference>
<evidence type="ECO:0000256" key="3">
    <source>
        <dbReference type="ARBA" id="ARBA00022553"/>
    </source>
</evidence>
<feature type="domain" description="Histidine kinase" evidence="9">
    <location>
        <begin position="283"/>
        <end position="497"/>
    </location>
</feature>
<comment type="caution">
    <text evidence="10">The sequence shown here is derived from an EMBL/GenBank/DDBJ whole genome shotgun (WGS) entry which is preliminary data.</text>
</comment>
<dbReference type="InterPro" id="IPR003594">
    <property type="entry name" value="HATPase_dom"/>
</dbReference>
<evidence type="ECO:0000259" key="9">
    <source>
        <dbReference type="PROSITE" id="PS50109"/>
    </source>
</evidence>
<dbReference type="Pfam" id="PF08448">
    <property type="entry name" value="PAS_4"/>
    <property type="match status" value="2"/>
</dbReference>
<name>A0ABS5W3E6_9SPHN</name>
<evidence type="ECO:0000256" key="2">
    <source>
        <dbReference type="ARBA" id="ARBA00012438"/>
    </source>
</evidence>
<dbReference type="CDD" id="cd00130">
    <property type="entry name" value="PAS"/>
    <property type="match status" value="1"/>
</dbReference>
<dbReference type="EC" id="2.7.13.3" evidence="2"/>
<evidence type="ECO:0000256" key="1">
    <source>
        <dbReference type="ARBA" id="ARBA00000085"/>
    </source>
</evidence>
<dbReference type="SUPFAM" id="SSF47384">
    <property type="entry name" value="Homodimeric domain of signal transducing histidine kinase"/>
    <property type="match status" value="1"/>
</dbReference>